<keyword evidence="2" id="KW-1185">Reference proteome</keyword>
<dbReference type="InterPro" id="IPR055643">
    <property type="entry name" value="DUF7219"/>
</dbReference>
<name>A0A1Z4N7D4_9CYAN</name>
<dbReference type="KEGG" id="ttq:NIES37_56200"/>
<dbReference type="Proteomes" id="UP000218785">
    <property type="component" value="Chromosome"/>
</dbReference>
<dbReference type="AlphaFoldDB" id="A0A1Z4N7D4"/>
<dbReference type="EMBL" id="AP018248">
    <property type="protein sequence ID" value="BAZ01617.1"/>
    <property type="molecule type" value="Genomic_DNA"/>
</dbReference>
<protein>
    <recommendedName>
        <fullName evidence="3">Transposase</fullName>
    </recommendedName>
</protein>
<gene>
    <name evidence="1" type="ORF">NIES37_56200</name>
</gene>
<organism evidence="1 2">
    <name type="scientific">Tolypothrix tenuis PCC 7101</name>
    <dbReference type="NCBI Taxonomy" id="231146"/>
    <lineage>
        <taxon>Bacteria</taxon>
        <taxon>Bacillati</taxon>
        <taxon>Cyanobacteriota</taxon>
        <taxon>Cyanophyceae</taxon>
        <taxon>Nostocales</taxon>
        <taxon>Tolypothrichaceae</taxon>
        <taxon>Tolypothrix</taxon>
    </lineage>
</organism>
<proteinExistence type="predicted"/>
<reference evidence="1 2" key="1">
    <citation type="submission" date="2017-06" db="EMBL/GenBank/DDBJ databases">
        <title>Genome sequencing of cyanobaciteial culture collection at National Institute for Environmental Studies (NIES).</title>
        <authorList>
            <person name="Hirose Y."/>
            <person name="Shimura Y."/>
            <person name="Fujisawa T."/>
            <person name="Nakamura Y."/>
            <person name="Kawachi M."/>
        </authorList>
    </citation>
    <scope>NUCLEOTIDE SEQUENCE [LARGE SCALE GENOMIC DNA]</scope>
    <source>
        <strain evidence="1 2">NIES-37</strain>
    </source>
</reference>
<evidence type="ECO:0008006" key="3">
    <source>
        <dbReference type="Google" id="ProtNLM"/>
    </source>
</evidence>
<dbReference type="RefSeq" id="WP_096581297.1">
    <property type="nucleotide sequence ID" value="NZ_CAWNJS010000001.1"/>
</dbReference>
<dbReference type="Pfam" id="PF23856">
    <property type="entry name" value="DUF7219"/>
    <property type="match status" value="1"/>
</dbReference>
<accession>A0A1Z4N7D4</accession>
<evidence type="ECO:0000313" key="1">
    <source>
        <dbReference type="EMBL" id="BAZ01617.1"/>
    </source>
</evidence>
<sequence length="75" mass="8853">MVNKNDFLYARSRYYGQTKPENLAFNANLQEFSQRINYISNLVKSGKIPPHEAYQHIKALWKILKRSKKQLNIGK</sequence>
<evidence type="ECO:0000313" key="2">
    <source>
        <dbReference type="Proteomes" id="UP000218785"/>
    </source>
</evidence>